<dbReference type="PANTHER" id="PTHR45138">
    <property type="entry name" value="REGULATORY COMPONENTS OF SENSORY TRANSDUCTION SYSTEM"/>
    <property type="match status" value="1"/>
</dbReference>
<dbReference type="CDD" id="cd01949">
    <property type="entry name" value="GGDEF"/>
    <property type="match status" value="1"/>
</dbReference>
<comment type="caution">
    <text evidence="6">The sequence shown here is derived from an EMBL/GenBank/DDBJ whole genome shotgun (WGS) entry which is preliminary data.</text>
</comment>
<dbReference type="PROSITE" id="PS50887">
    <property type="entry name" value="GGDEF"/>
    <property type="match status" value="1"/>
</dbReference>
<gene>
    <name evidence="6" type="ORF">ABDB84_10400</name>
</gene>
<keyword evidence="7" id="KW-1185">Reference proteome</keyword>
<evidence type="ECO:0000256" key="2">
    <source>
        <dbReference type="ARBA" id="ARBA00034247"/>
    </source>
</evidence>
<proteinExistence type="predicted"/>
<dbReference type="InterPro" id="IPR043128">
    <property type="entry name" value="Rev_trsase/Diguanyl_cyclase"/>
</dbReference>
<dbReference type="SUPFAM" id="SSF52172">
    <property type="entry name" value="CheY-like"/>
    <property type="match status" value="1"/>
</dbReference>
<dbReference type="EC" id="2.7.7.65" evidence="1"/>
<reference evidence="6 7" key="1">
    <citation type="journal article" date="2018" name="Int. J. Syst. Evol. Microbiol.">
        <title>Uliginosibacterium sediminicola sp. nov., isolated from freshwater sediment.</title>
        <authorList>
            <person name="Hwang W.M."/>
            <person name="Kim S.M."/>
            <person name="Kang K."/>
            <person name="Ahn T.Y."/>
        </authorList>
    </citation>
    <scope>NUCLEOTIDE SEQUENCE [LARGE SCALE GENOMIC DNA]</scope>
    <source>
        <strain evidence="6 7">M1-21</strain>
    </source>
</reference>
<dbReference type="Proteomes" id="UP001410394">
    <property type="component" value="Unassembled WGS sequence"/>
</dbReference>
<comment type="catalytic activity">
    <reaction evidence="2">
        <text>2 GTP = 3',3'-c-di-GMP + 2 diphosphate</text>
        <dbReference type="Rhea" id="RHEA:24898"/>
        <dbReference type="ChEBI" id="CHEBI:33019"/>
        <dbReference type="ChEBI" id="CHEBI:37565"/>
        <dbReference type="ChEBI" id="CHEBI:58805"/>
        <dbReference type="EC" id="2.7.7.65"/>
    </reaction>
</comment>
<keyword evidence="3" id="KW-0597">Phosphoprotein</keyword>
<dbReference type="GO" id="GO:0052621">
    <property type="term" value="F:diguanylate cyclase activity"/>
    <property type="evidence" value="ECO:0007669"/>
    <property type="project" value="UniProtKB-EC"/>
</dbReference>
<sequence>MVNRLAIHALWTALVQAWKLVWQDAGERQRWAAFVPHCDKLLVLARQQGLVRLEAELMPLCELLRDTPTPGAESMAAVDRLLPDVFAAVREVCSDHYHKDDAERSHGLPCVVMLVREARQWLELVPQLEQLGYSLSIFSNYRLGMQSAITQRAVAVVVELGTVDDTVVMNLVDELNRYGPKWFALDREGTFARRLHAVRHAAQGFFTWPLSATMLADAIDPLAFKVKEEPYRVLVLDDSPTVLASIRKALTPFTNIHVRTLGQPAGVLDAMEDFSPDVLLLDFHMDGCNGLEVAKIIRQNAAFESTPIVYLTADTSESVQLEAMRNGGDDFLTKPISQAQLANTVISKAERYRGLRRLMVEDSLTGLYNHVKTKALLQQSLLMADRQKASLSYAILDIDHFKVVNDTYGHSVGDKVIRALSRFLKQHVRRADVVGRYGGEEFVVVFVDSHLEDAFHKLDQMRQIFSSVQHAYDGGSFSVSFSAGVAGYPGYGSMAELIVAADEALYAAKRAGRNRVMRASTTLPVAPEAT</sequence>
<evidence type="ECO:0000259" key="5">
    <source>
        <dbReference type="PROSITE" id="PS50887"/>
    </source>
</evidence>
<evidence type="ECO:0000313" key="7">
    <source>
        <dbReference type="Proteomes" id="UP001410394"/>
    </source>
</evidence>
<accession>A0ABU9YYZ2</accession>
<dbReference type="SUPFAM" id="SSF55073">
    <property type="entry name" value="Nucleotide cyclase"/>
    <property type="match status" value="1"/>
</dbReference>
<name>A0ABU9YYZ2_9RHOO</name>
<evidence type="ECO:0000259" key="4">
    <source>
        <dbReference type="PROSITE" id="PS50110"/>
    </source>
</evidence>
<dbReference type="SMART" id="SM00267">
    <property type="entry name" value="GGDEF"/>
    <property type="match status" value="1"/>
</dbReference>
<dbReference type="InterPro" id="IPR001789">
    <property type="entry name" value="Sig_transdc_resp-reg_receiver"/>
</dbReference>
<feature type="domain" description="Response regulatory" evidence="4">
    <location>
        <begin position="232"/>
        <end position="349"/>
    </location>
</feature>
<protein>
    <recommendedName>
        <fullName evidence="1">diguanylate cyclase</fullName>
        <ecNumber evidence="1">2.7.7.65</ecNumber>
    </recommendedName>
</protein>
<dbReference type="RefSeq" id="WP_345919659.1">
    <property type="nucleotide sequence ID" value="NZ_JBDIVE010000004.1"/>
</dbReference>
<evidence type="ECO:0000256" key="1">
    <source>
        <dbReference type="ARBA" id="ARBA00012528"/>
    </source>
</evidence>
<evidence type="ECO:0000256" key="3">
    <source>
        <dbReference type="PROSITE-ProRule" id="PRU00169"/>
    </source>
</evidence>
<keyword evidence="6" id="KW-0808">Transferase</keyword>
<dbReference type="InterPro" id="IPR050469">
    <property type="entry name" value="Diguanylate_Cyclase"/>
</dbReference>
<dbReference type="InterPro" id="IPR000160">
    <property type="entry name" value="GGDEF_dom"/>
</dbReference>
<dbReference type="PROSITE" id="PS50110">
    <property type="entry name" value="RESPONSE_REGULATORY"/>
    <property type="match status" value="1"/>
</dbReference>
<keyword evidence="6" id="KW-0548">Nucleotidyltransferase</keyword>
<dbReference type="NCBIfam" id="TIGR00254">
    <property type="entry name" value="GGDEF"/>
    <property type="match status" value="1"/>
</dbReference>
<dbReference type="Pfam" id="PF00990">
    <property type="entry name" value="GGDEF"/>
    <property type="match status" value="1"/>
</dbReference>
<evidence type="ECO:0000313" key="6">
    <source>
        <dbReference type="EMBL" id="MEN3068892.1"/>
    </source>
</evidence>
<feature type="domain" description="GGDEF" evidence="5">
    <location>
        <begin position="389"/>
        <end position="521"/>
    </location>
</feature>
<organism evidence="6 7">
    <name type="scientific">Uliginosibacterium sediminicola</name>
    <dbReference type="NCBI Taxonomy" id="2024550"/>
    <lineage>
        <taxon>Bacteria</taxon>
        <taxon>Pseudomonadati</taxon>
        <taxon>Pseudomonadota</taxon>
        <taxon>Betaproteobacteria</taxon>
        <taxon>Rhodocyclales</taxon>
        <taxon>Zoogloeaceae</taxon>
        <taxon>Uliginosibacterium</taxon>
    </lineage>
</organism>
<dbReference type="PANTHER" id="PTHR45138:SF9">
    <property type="entry name" value="DIGUANYLATE CYCLASE DGCM-RELATED"/>
    <property type="match status" value="1"/>
</dbReference>
<dbReference type="InterPro" id="IPR029787">
    <property type="entry name" value="Nucleotide_cyclase"/>
</dbReference>
<dbReference type="InterPro" id="IPR011006">
    <property type="entry name" value="CheY-like_superfamily"/>
</dbReference>
<dbReference type="SMART" id="SM00448">
    <property type="entry name" value="REC"/>
    <property type="match status" value="1"/>
</dbReference>
<dbReference type="EMBL" id="JBDIVE010000004">
    <property type="protein sequence ID" value="MEN3068892.1"/>
    <property type="molecule type" value="Genomic_DNA"/>
</dbReference>
<dbReference type="Pfam" id="PF00072">
    <property type="entry name" value="Response_reg"/>
    <property type="match status" value="1"/>
</dbReference>
<dbReference type="Gene3D" id="3.30.70.270">
    <property type="match status" value="1"/>
</dbReference>
<feature type="modified residue" description="4-aspartylphosphate" evidence="3">
    <location>
        <position position="282"/>
    </location>
</feature>
<dbReference type="Gene3D" id="3.40.50.2300">
    <property type="match status" value="1"/>
</dbReference>